<feature type="compositionally biased region" description="Low complexity" evidence="4">
    <location>
        <begin position="518"/>
        <end position="543"/>
    </location>
</feature>
<dbReference type="Gene3D" id="3.40.950.10">
    <property type="entry name" value="Fe-only Hydrogenase (Larger Subunit), Chain L, domain 3"/>
    <property type="match status" value="1"/>
</dbReference>
<keyword evidence="2" id="KW-0408">Iron</keyword>
<comment type="similarity">
    <text evidence="1">Belongs to the NARF family.</text>
</comment>
<dbReference type="InterPro" id="IPR050340">
    <property type="entry name" value="Cytosolic_Fe-S_CAF"/>
</dbReference>
<dbReference type="Gene3D" id="3.40.50.1780">
    <property type="match status" value="1"/>
</dbReference>
<feature type="compositionally biased region" description="Polar residues" evidence="4">
    <location>
        <begin position="570"/>
        <end position="582"/>
    </location>
</feature>
<accession>A0AAD5UZG9</accession>
<feature type="region of interest" description="Disordered" evidence="4">
    <location>
        <begin position="518"/>
        <end position="582"/>
    </location>
</feature>
<feature type="region of interest" description="Disordered" evidence="4">
    <location>
        <begin position="717"/>
        <end position="737"/>
    </location>
</feature>
<feature type="compositionally biased region" description="Basic and acidic residues" evidence="4">
    <location>
        <begin position="388"/>
        <end position="402"/>
    </location>
</feature>
<evidence type="ECO:0000256" key="3">
    <source>
        <dbReference type="ARBA" id="ARBA00023014"/>
    </source>
</evidence>
<reference evidence="6" key="1">
    <citation type="submission" date="2022-07" db="EMBL/GenBank/DDBJ databases">
        <title>Genome Sequence of Physisporinus lineatus.</title>
        <authorList>
            <person name="Buettner E."/>
        </authorList>
    </citation>
    <scope>NUCLEOTIDE SEQUENCE</scope>
    <source>
        <strain evidence="6">VT162</strain>
    </source>
</reference>
<dbReference type="InterPro" id="IPR004108">
    <property type="entry name" value="Fe_hydrogenase_lsu_C"/>
</dbReference>
<feature type="compositionally biased region" description="Polar residues" evidence="4">
    <location>
        <begin position="467"/>
        <end position="481"/>
    </location>
</feature>
<proteinExistence type="inferred from homology"/>
<keyword evidence="2" id="KW-0004">4Fe-4S</keyword>
<sequence length="856" mass="93243">MAIPRWQKLVVEVYDASLASAATFTALSKDCHGFAWPKSEIAVAPRIAAYLIKRSRSLSRFVRSACDCSGLFGPFLATGYTEAANCTFSISNDVLSEVHMAFSGALTLTDLNDFITPSQACIKPVEQTNKPEQVDPGAASTEIRVDSAGSYYEVATNGLTSANNAQKKLQTAEISLNDCLASWKPNSGCITSAESVLITLQSHTEVLNVLAQNPPSTSVAHKIMVVSVAPQSLASLAASVSSTSKAAPVTLQQILRRVRAFCTDVLGFDYVFDTTFARHIALLEHAQEFLERKKGNGQLPMLASACPGPDQVYHVTVMPCYDKKLEASRQDFYNEIYGTRDVDCVITTGELELMMREKGWDLSMAVVGENEEQPLRSFFDQEANTVTKRPEHNPPKDTDKSNTFDSVDPIGNCSDARLFDGKSSQTQNQPSLVNGFDRKSVNGGARHVADNNNKDDSHDDFVFGRGPSSTETNLKQEMNSKNGDDSLSFDLPELINHPGSSSGSYLHSLISMLTIMSSSSPTIPRSSTSPTPSFPFHSSSSPRAHSHAPDSAQNEFKCQDQHHHNHQDSKPSAPTTAESNLELTTRTIRSADYEEYILTDRNTGQIIFRGAKCNGFRNLQNVVRKVGRDAGVQVGRGAAGKLAGLRANRMRKGGAAKDGGGGTGYDYVEVMACPGGCINGGGQLRPPASLHPTNMTSIGTDIDEEGFQRDWASQGVSVNGNTPTNNTGPNPNGEVEGARIQGQGAKWGDKEWTKKVEMMYWNGLPTPPPTPDLSPEETRRQGPIDVLSEKKIIQAQVAADRLAARALRDLCHPEQATDQFEWQTEMDEQAETKRRTMFRTQYRAVESEVVGLAVKW</sequence>
<dbReference type="InterPro" id="IPR009016">
    <property type="entry name" value="Fe_hydrogenase"/>
</dbReference>
<feature type="domain" description="Iron hydrogenase large subunit C-terminal" evidence="5">
    <location>
        <begin position="594"/>
        <end position="681"/>
    </location>
</feature>
<feature type="compositionally biased region" description="Polar residues" evidence="4">
    <location>
        <begin position="422"/>
        <end position="432"/>
    </location>
</feature>
<feature type="compositionally biased region" description="Low complexity" evidence="4">
    <location>
        <begin position="719"/>
        <end position="733"/>
    </location>
</feature>
<evidence type="ECO:0000313" key="6">
    <source>
        <dbReference type="EMBL" id="KAJ3480229.1"/>
    </source>
</evidence>
<comment type="caution">
    <text evidence="6">The sequence shown here is derived from an EMBL/GenBank/DDBJ whole genome shotgun (WGS) entry which is preliminary data.</text>
</comment>
<evidence type="ECO:0000259" key="5">
    <source>
        <dbReference type="Pfam" id="PF02906"/>
    </source>
</evidence>
<organism evidence="6 7">
    <name type="scientific">Meripilus lineatus</name>
    <dbReference type="NCBI Taxonomy" id="2056292"/>
    <lineage>
        <taxon>Eukaryota</taxon>
        <taxon>Fungi</taxon>
        <taxon>Dikarya</taxon>
        <taxon>Basidiomycota</taxon>
        <taxon>Agaricomycotina</taxon>
        <taxon>Agaricomycetes</taxon>
        <taxon>Polyporales</taxon>
        <taxon>Meripilaceae</taxon>
        <taxon>Meripilus</taxon>
    </lineage>
</organism>
<evidence type="ECO:0000256" key="1">
    <source>
        <dbReference type="ARBA" id="ARBA00006596"/>
    </source>
</evidence>
<keyword evidence="3" id="KW-0411">Iron-sulfur</keyword>
<evidence type="ECO:0000256" key="2">
    <source>
        <dbReference type="ARBA" id="ARBA00022485"/>
    </source>
</evidence>
<dbReference type="Pfam" id="PF02906">
    <property type="entry name" value="Fe_hyd_lg_C"/>
    <property type="match status" value="3"/>
</dbReference>
<dbReference type="SUPFAM" id="SSF53920">
    <property type="entry name" value="Fe-only hydrogenase"/>
    <property type="match status" value="2"/>
</dbReference>
<keyword evidence="2" id="KW-0479">Metal-binding</keyword>
<feature type="compositionally biased region" description="Basic and acidic residues" evidence="4">
    <location>
        <begin position="557"/>
        <end position="569"/>
    </location>
</feature>
<evidence type="ECO:0000256" key="4">
    <source>
        <dbReference type="SAM" id="MobiDB-lite"/>
    </source>
</evidence>
<feature type="compositionally biased region" description="Basic and acidic residues" evidence="4">
    <location>
        <begin position="447"/>
        <end position="462"/>
    </location>
</feature>
<protein>
    <recommendedName>
        <fullName evidence="5">Iron hydrogenase large subunit C-terminal domain-containing protein</fullName>
    </recommendedName>
</protein>
<gene>
    <name evidence="6" type="ORF">NLI96_g8497</name>
</gene>
<dbReference type="AlphaFoldDB" id="A0AAD5UZG9"/>
<keyword evidence="7" id="KW-1185">Reference proteome</keyword>
<feature type="domain" description="Iron hydrogenase large subunit C-terminal" evidence="5">
    <location>
        <begin position="309"/>
        <end position="365"/>
    </location>
</feature>
<dbReference type="EMBL" id="JANAWD010000387">
    <property type="protein sequence ID" value="KAJ3480229.1"/>
    <property type="molecule type" value="Genomic_DNA"/>
</dbReference>
<evidence type="ECO:0000313" key="7">
    <source>
        <dbReference type="Proteomes" id="UP001212997"/>
    </source>
</evidence>
<feature type="domain" description="Iron hydrogenase large subunit C-terminal" evidence="5">
    <location>
        <begin position="222"/>
        <end position="308"/>
    </location>
</feature>
<dbReference type="Proteomes" id="UP001212997">
    <property type="component" value="Unassembled WGS sequence"/>
</dbReference>
<dbReference type="PANTHER" id="PTHR11615">
    <property type="entry name" value="NITRATE, FORMATE, IRON DEHYDROGENASE"/>
    <property type="match status" value="1"/>
</dbReference>
<feature type="region of interest" description="Disordered" evidence="4">
    <location>
        <begin position="385"/>
        <end position="494"/>
    </location>
</feature>
<name>A0AAD5UZG9_9APHY</name>
<dbReference type="GO" id="GO:0051539">
    <property type="term" value="F:4 iron, 4 sulfur cluster binding"/>
    <property type="evidence" value="ECO:0007669"/>
    <property type="project" value="UniProtKB-KW"/>
</dbReference>